<dbReference type="EMBL" id="CP049056">
    <property type="protein sequence ID" value="QIE56846.1"/>
    <property type="molecule type" value="Genomic_DNA"/>
</dbReference>
<dbReference type="Proteomes" id="UP000503336">
    <property type="component" value="Chromosome"/>
</dbReference>
<organism evidence="1 2">
    <name type="scientific">Pikeienuella piscinae</name>
    <dbReference type="NCBI Taxonomy" id="2748098"/>
    <lineage>
        <taxon>Bacteria</taxon>
        <taxon>Pseudomonadati</taxon>
        <taxon>Pseudomonadota</taxon>
        <taxon>Alphaproteobacteria</taxon>
        <taxon>Rhodobacterales</taxon>
        <taxon>Paracoccaceae</taxon>
        <taxon>Pikeienuella</taxon>
    </lineage>
</organism>
<accession>A0A7L5C2R5</accession>
<gene>
    <name evidence="1" type="ORF">G5B40_16220</name>
</gene>
<evidence type="ECO:0000313" key="2">
    <source>
        <dbReference type="Proteomes" id="UP000503336"/>
    </source>
</evidence>
<dbReference type="AlphaFoldDB" id="A0A7L5C2R5"/>
<evidence type="ECO:0000313" key="1">
    <source>
        <dbReference type="EMBL" id="QIE56846.1"/>
    </source>
</evidence>
<dbReference type="RefSeq" id="WP_165100678.1">
    <property type="nucleotide sequence ID" value="NZ_CP049056.1"/>
</dbReference>
<sequence>MIANDFQSELDHTALAPGDHWPDILYRAFMRGELVHKDHVTKAFGPLVKFISEYRDDLTGHCAFEENHEMPTRDAEAEVERLDAMISTAREFLSRAEGGAAPVGPVARRRRRA</sequence>
<name>A0A7L5C2R5_9RHOB</name>
<reference evidence="1 2" key="1">
    <citation type="submission" date="2020-02" db="EMBL/GenBank/DDBJ databases">
        <title>complete genome sequence of Rhodobacteraceae bacterium.</title>
        <authorList>
            <person name="Park J."/>
            <person name="Kim Y.-S."/>
            <person name="Kim K.-H."/>
        </authorList>
    </citation>
    <scope>NUCLEOTIDE SEQUENCE [LARGE SCALE GENOMIC DNA]</scope>
    <source>
        <strain evidence="1 2">RR4-56</strain>
    </source>
</reference>
<proteinExistence type="predicted"/>
<protein>
    <submittedName>
        <fullName evidence="1">Uncharacterized protein</fullName>
    </submittedName>
</protein>
<keyword evidence="2" id="KW-1185">Reference proteome</keyword>
<dbReference type="KEGG" id="hdh:G5B40_16220"/>